<evidence type="ECO:0000313" key="4">
    <source>
        <dbReference type="Proteomes" id="UP001295684"/>
    </source>
</evidence>
<keyword evidence="2" id="KW-1133">Transmembrane helix</keyword>
<feature type="transmembrane region" description="Helical" evidence="2">
    <location>
        <begin position="171"/>
        <end position="190"/>
    </location>
</feature>
<name>A0AAD1X8G2_EUPCR</name>
<feature type="transmembrane region" description="Helical" evidence="2">
    <location>
        <begin position="131"/>
        <end position="151"/>
    </location>
</feature>
<feature type="compositionally biased region" description="Polar residues" evidence="1">
    <location>
        <begin position="368"/>
        <end position="380"/>
    </location>
</feature>
<keyword evidence="4" id="KW-1185">Reference proteome</keyword>
<gene>
    <name evidence="3" type="ORF">ECRASSUSDP1_LOCUS2616</name>
</gene>
<protein>
    <recommendedName>
        <fullName evidence="5">Transmembrane protein</fullName>
    </recommendedName>
</protein>
<feature type="compositionally biased region" description="Basic and acidic residues" evidence="1">
    <location>
        <begin position="305"/>
        <end position="319"/>
    </location>
</feature>
<feature type="transmembrane region" description="Helical" evidence="2">
    <location>
        <begin position="241"/>
        <end position="262"/>
    </location>
</feature>
<feature type="compositionally biased region" description="Polar residues" evidence="1">
    <location>
        <begin position="341"/>
        <end position="359"/>
    </location>
</feature>
<evidence type="ECO:0000256" key="2">
    <source>
        <dbReference type="SAM" id="Phobius"/>
    </source>
</evidence>
<dbReference type="Proteomes" id="UP001295684">
    <property type="component" value="Unassembled WGS sequence"/>
</dbReference>
<keyword evidence="2" id="KW-0812">Transmembrane</keyword>
<feature type="compositionally biased region" description="Low complexity" evidence="1">
    <location>
        <begin position="393"/>
        <end position="405"/>
    </location>
</feature>
<organism evidence="3 4">
    <name type="scientific">Euplotes crassus</name>
    <dbReference type="NCBI Taxonomy" id="5936"/>
    <lineage>
        <taxon>Eukaryota</taxon>
        <taxon>Sar</taxon>
        <taxon>Alveolata</taxon>
        <taxon>Ciliophora</taxon>
        <taxon>Intramacronucleata</taxon>
        <taxon>Spirotrichea</taxon>
        <taxon>Hypotrichia</taxon>
        <taxon>Euplotida</taxon>
        <taxon>Euplotidae</taxon>
        <taxon>Moneuplotes</taxon>
    </lineage>
</organism>
<evidence type="ECO:0000256" key="1">
    <source>
        <dbReference type="SAM" id="MobiDB-lite"/>
    </source>
</evidence>
<feature type="transmembrane region" description="Helical" evidence="2">
    <location>
        <begin position="102"/>
        <end position="119"/>
    </location>
</feature>
<feature type="region of interest" description="Disordered" evidence="1">
    <location>
        <begin position="296"/>
        <end position="320"/>
    </location>
</feature>
<accession>A0AAD1X8G2</accession>
<feature type="transmembrane region" description="Helical" evidence="2">
    <location>
        <begin position="197"/>
        <end position="221"/>
    </location>
</feature>
<evidence type="ECO:0000313" key="3">
    <source>
        <dbReference type="EMBL" id="CAI2361305.1"/>
    </source>
</evidence>
<reference evidence="3" key="1">
    <citation type="submission" date="2023-07" db="EMBL/GenBank/DDBJ databases">
        <authorList>
            <consortium name="AG Swart"/>
            <person name="Singh M."/>
            <person name="Singh A."/>
            <person name="Seah K."/>
            <person name="Emmerich C."/>
        </authorList>
    </citation>
    <scope>NUCLEOTIDE SEQUENCE</scope>
    <source>
        <strain evidence="3">DP1</strain>
    </source>
</reference>
<feature type="region of interest" description="Disordered" evidence="1">
    <location>
        <begin position="335"/>
        <end position="411"/>
    </location>
</feature>
<proteinExistence type="predicted"/>
<evidence type="ECO:0008006" key="5">
    <source>
        <dbReference type="Google" id="ProtNLM"/>
    </source>
</evidence>
<dbReference type="AlphaFoldDB" id="A0AAD1X8G2"/>
<keyword evidence="2" id="KW-0472">Membrane</keyword>
<sequence length="411" mass="46977">MSKTSKLQDPSHAQPPLSLDLENGHKEDSKDEQHDPQTAEERQAIEAVLIEIAMDKDLATFEDVNKLEEYREKQIKIEKKYKESYIYPRVYKILSAIARNQYLLVLTMFITIFIWIAVWTARVQKIEYGGVAKILLSMFFGILVDGMVVVIRVMDKSCQNHKVVMWLPHLYHWGVMFICGISGIVAVLVLRTSEHDSFLLGDLILLAIWIGFFVACSVSLWEKPSEDSLCIVGYCICMNPFGFVIIFMSLIPVGTVYSCYCIRQQFRALMLGRRNLCSYCGEDGRLCKHSYINRKRKEDEQNDQQENKGKEEKKQETENQKLALAAAESLNNSIQKKKQGNHPNESLNLSRGFSDQSPSQHPPISLHHQPQSANDTNQIFLNPENAYDDPQEEQPSQPSQPNQPSHPKEGP</sequence>
<dbReference type="EMBL" id="CAMPGE010002500">
    <property type="protein sequence ID" value="CAI2361305.1"/>
    <property type="molecule type" value="Genomic_DNA"/>
</dbReference>
<feature type="compositionally biased region" description="Basic and acidic residues" evidence="1">
    <location>
        <begin position="22"/>
        <end position="39"/>
    </location>
</feature>
<feature type="region of interest" description="Disordered" evidence="1">
    <location>
        <begin position="1"/>
        <end position="39"/>
    </location>
</feature>
<comment type="caution">
    <text evidence="3">The sequence shown here is derived from an EMBL/GenBank/DDBJ whole genome shotgun (WGS) entry which is preliminary data.</text>
</comment>